<keyword evidence="5 18" id="KW-0121">Carboxypeptidase</keyword>
<dbReference type="InterPro" id="IPR001967">
    <property type="entry name" value="Peptidase_S11_N"/>
</dbReference>
<comment type="similarity">
    <text evidence="3 15">Belongs to the peptidase S11 family.</text>
</comment>
<dbReference type="PANTHER" id="PTHR21581">
    <property type="entry name" value="D-ALANYL-D-ALANINE CARBOXYPEPTIDASE"/>
    <property type="match status" value="1"/>
</dbReference>
<evidence type="ECO:0000256" key="14">
    <source>
        <dbReference type="PIRSR" id="PIRSR618044-2"/>
    </source>
</evidence>
<dbReference type="OrthoDB" id="9791132at2"/>
<dbReference type="SUPFAM" id="SSF56601">
    <property type="entry name" value="beta-lactamase/transpeptidase-like"/>
    <property type="match status" value="1"/>
</dbReference>
<proteinExistence type="inferred from homology"/>
<feature type="active site" description="Acyl-ester intermediate" evidence="13">
    <location>
        <position position="63"/>
    </location>
</feature>
<feature type="signal peptide" evidence="16">
    <location>
        <begin position="1"/>
        <end position="26"/>
    </location>
</feature>
<dbReference type="PRINTS" id="PR00725">
    <property type="entry name" value="DADACBPTASE1"/>
</dbReference>
<evidence type="ECO:0000256" key="2">
    <source>
        <dbReference type="ARBA" id="ARBA00004752"/>
    </source>
</evidence>
<organism evidence="18 19">
    <name type="scientific">Enterococcus italicus (strain DSM 15952 / CCUG 50447 / LMG 22039 / TP 1.5)</name>
    <dbReference type="NCBI Taxonomy" id="888064"/>
    <lineage>
        <taxon>Bacteria</taxon>
        <taxon>Bacillati</taxon>
        <taxon>Bacillota</taxon>
        <taxon>Bacilli</taxon>
        <taxon>Lactobacillales</taxon>
        <taxon>Enterococcaceae</taxon>
        <taxon>Enterococcus</taxon>
    </lineage>
</organism>
<dbReference type="GO" id="GO:0009252">
    <property type="term" value="P:peptidoglycan biosynthetic process"/>
    <property type="evidence" value="ECO:0007669"/>
    <property type="project" value="UniProtKB-UniPathway"/>
</dbReference>
<comment type="function">
    <text evidence="1">Removes C-terminal D-alanyl residues from sugar-peptide cell wall precursors.</text>
</comment>
<reference evidence="18 19" key="1">
    <citation type="submission" date="2010-12" db="EMBL/GenBank/DDBJ databases">
        <authorList>
            <person name="Muzny D."/>
            <person name="Qin X."/>
            <person name="Deng J."/>
            <person name="Jiang H."/>
            <person name="Liu Y."/>
            <person name="Qu J."/>
            <person name="Song X.-Z."/>
            <person name="Zhang L."/>
            <person name="Thornton R."/>
            <person name="Coyle M."/>
            <person name="Francisco L."/>
            <person name="Jackson L."/>
            <person name="Javaid M."/>
            <person name="Korchina V."/>
            <person name="Kovar C."/>
            <person name="Mata R."/>
            <person name="Mathew T."/>
            <person name="Ngo R."/>
            <person name="Nguyen L."/>
            <person name="Nguyen N."/>
            <person name="Okwuonu G."/>
            <person name="Ongeri F."/>
            <person name="Pham C."/>
            <person name="Simmons D."/>
            <person name="Wilczek-Boney K."/>
            <person name="Hale W."/>
            <person name="Jakkamsetti A."/>
            <person name="Pham P."/>
            <person name="Ruth R."/>
            <person name="San Lucas F."/>
            <person name="Warren J."/>
            <person name="Zhang J."/>
            <person name="Zhao Z."/>
            <person name="Zhou C."/>
            <person name="Zhu D."/>
            <person name="Lee S."/>
            <person name="Bess C."/>
            <person name="Blankenburg K."/>
            <person name="Forbes L."/>
            <person name="Fu Q."/>
            <person name="Gubbala S."/>
            <person name="Hirani K."/>
            <person name="Jayaseelan J.C."/>
            <person name="Lara F."/>
            <person name="Munidasa M."/>
            <person name="Palculict T."/>
            <person name="Patil S."/>
            <person name="Pu L.-L."/>
            <person name="Saada N."/>
            <person name="Tang L."/>
            <person name="Weissenberger G."/>
            <person name="Zhu Y."/>
            <person name="Hemphill L."/>
            <person name="Shang Y."/>
            <person name="Youmans B."/>
            <person name="Ayvaz T."/>
            <person name="Ross M."/>
            <person name="Santibanez J."/>
            <person name="Aqrawi P."/>
            <person name="Gross S."/>
            <person name="Joshi V."/>
            <person name="Fowler G."/>
            <person name="Nazareth L."/>
            <person name="Reid J."/>
            <person name="Worley K."/>
            <person name="Petrosino J."/>
            <person name="Highlander S."/>
            <person name="Gibbs R."/>
        </authorList>
    </citation>
    <scope>NUCLEOTIDE SEQUENCE [LARGE SCALE GENOMIC DNA]</scope>
    <source>
        <strain evidence="19">DSM 15952 / CCUG 50447 / LMG 22039 / TP 1.5</strain>
    </source>
</reference>
<evidence type="ECO:0000256" key="10">
    <source>
        <dbReference type="ARBA" id="ARBA00022984"/>
    </source>
</evidence>
<dbReference type="PANTHER" id="PTHR21581:SF11">
    <property type="entry name" value="D-ALANYL-D-ALANINE CARBOXYPEPTIDASE DACA"/>
    <property type="match status" value="1"/>
</dbReference>
<evidence type="ECO:0000259" key="17">
    <source>
        <dbReference type="SMART" id="SM00936"/>
    </source>
</evidence>
<accession>E6LDK2</accession>
<dbReference type="GO" id="GO:0008360">
    <property type="term" value="P:regulation of cell shape"/>
    <property type="evidence" value="ECO:0007669"/>
    <property type="project" value="UniProtKB-KW"/>
</dbReference>
<dbReference type="EC" id="3.4.16.4" evidence="4"/>
<evidence type="ECO:0000256" key="11">
    <source>
        <dbReference type="ARBA" id="ARBA00023316"/>
    </source>
</evidence>
<dbReference type="GO" id="GO:0071555">
    <property type="term" value="P:cell wall organization"/>
    <property type="evidence" value="ECO:0007669"/>
    <property type="project" value="UniProtKB-KW"/>
</dbReference>
<protein>
    <recommendedName>
        <fullName evidence="4">serine-type D-Ala-D-Ala carboxypeptidase</fullName>
        <ecNumber evidence="4">3.4.16.4</ecNumber>
    </recommendedName>
</protein>
<comment type="caution">
    <text evidence="18">The sequence shown here is derived from an EMBL/GenBank/DDBJ whole genome shotgun (WGS) entry which is preliminary data.</text>
</comment>
<evidence type="ECO:0000256" key="4">
    <source>
        <dbReference type="ARBA" id="ARBA00012448"/>
    </source>
</evidence>
<dbReference type="InterPro" id="IPR037167">
    <property type="entry name" value="Peptidase_S11_C_sf"/>
</dbReference>
<dbReference type="STRING" id="888064.HMPREF9088_0442"/>
<evidence type="ECO:0000256" key="9">
    <source>
        <dbReference type="ARBA" id="ARBA00022960"/>
    </source>
</evidence>
<dbReference type="Gene3D" id="3.40.710.10">
    <property type="entry name" value="DD-peptidase/beta-lactamase superfamily"/>
    <property type="match status" value="1"/>
</dbReference>
<evidence type="ECO:0000256" key="15">
    <source>
        <dbReference type="RuleBase" id="RU004016"/>
    </source>
</evidence>
<dbReference type="PROSITE" id="PS51257">
    <property type="entry name" value="PROKAR_LIPOPROTEIN"/>
    <property type="match status" value="1"/>
</dbReference>
<dbReference type="HOGENOM" id="CLU_027070_8_2_9"/>
<name>E6LDK2_ENTI1</name>
<dbReference type="InterPro" id="IPR012338">
    <property type="entry name" value="Beta-lactam/transpept-like"/>
</dbReference>
<evidence type="ECO:0000256" key="1">
    <source>
        <dbReference type="ARBA" id="ARBA00003217"/>
    </source>
</evidence>
<dbReference type="MEROPS" id="S11.006"/>
<dbReference type="UniPathway" id="UPA00219"/>
<dbReference type="Pfam" id="PF07943">
    <property type="entry name" value="PBP5_C"/>
    <property type="match status" value="1"/>
</dbReference>
<evidence type="ECO:0000313" key="19">
    <source>
        <dbReference type="Proteomes" id="UP000010296"/>
    </source>
</evidence>
<evidence type="ECO:0000256" key="13">
    <source>
        <dbReference type="PIRSR" id="PIRSR618044-1"/>
    </source>
</evidence>
<evidence type="ECO:0000313" key="18">
    <source>
        <dbReference type="EMBL" id="EFU74721.1"/>
    </source>
</evidence>
<feature type="domain" description="Peptidase S11 D-Ala-D-Ala carboxypeptidase A C-terminal" evidence="17">
    <location>
        <begin position="304"/>
        <end position="407"/>
    </location>
</feature>
<dbReference type="InterPro" id="IPR015956">
    <property type="entry name" value="Peniciliin-bd_prot_C_sf"/>
</dbReference>
<gene>
    <name evidence="18" type="primary">dacA</name>
    <name evidence="18" type="ORF">HMPREF9088_0442</name>
</gene>
<dbReference type="GO" id="GO:0006508">
    <property type="term" value="P:proteolysis"/>
    <property type="evidence" value="ECO:0007669"/>
    <property type="project" value="UniProtKB-KW"/>
</dbReference>
<evidence type="ECO:0000256" key="3">
    <source>
        <dbReference type="ARBA" id="ARBA00007164"/>
    </source>
</evidence>
<feature type="active site" evidence="13">
    <location>
        <position position="127"/>
    </location>
</feature>
<dbReference type="SMART" id="SM00936">
    <property type="entry name" value="PBP5_C"/>
    <property type="match status" value="1"/>
</dbReference>
<dbReference type="SUPFAM" id="SSF69189">
    <property type="entry name" value="Penicillin-binding protein associated domain"/>
    <property type="match status" value="1"/>
</dbReference>
<dbReference type="GO" id="GO:0009002">
    <property type="term" value="F:serine-type D-Ala-D-Ala carboxypeptidase activity"/>
    <property type="evidence" value="ECO:0007669"/>
    <property type="project" value="UniProtKB-EC"/>
</dbReference>
<keyword evidence="8 18" id="KW-0378">Hydrolase</keyword>
<dbReference type="eggNOG" id="COG1686">
    <property type="taxonomic scope" value="Bacteria"/>
</dbReference>
<dbReference type="InterPro" id="IPR012907">
    <property type="entry name" value="Peptidase_S11_C"/>
</dbReference>
<feature type="binding site" evidence="14">
    <location>
        <position position="252"/>
    </location>
    <ligand>
        <name>substrate</name>
    </ligand>
</feature>
<comment type="pathway">
    <text evidence="2">Cell wall biogenesis; peptidoglycan biosynthesis.</text>
</comment>
<keyword evidence="7 16" id="KW-0732">Signal</keyword>
<keyword evidence="11" id="KW-0961">Cell wall biogenesis/degradation</keyword>
<feature type="chain" id="PRO_5003207711" description="serine-type D-Ala-D-Ala carboxypeptidase" evidence="16">
    <location>
        <begin position="27"/>
        <end position="423"/>
    </location>
</feature>
<dbReference type="EMBL" id="AEPV01000016">
    <property type="protein sequence ID" value="EFU74721.1"/>
    <property type="molecule type" value="Genomic_DNA"/>
</dbReference>
<dbReference type="AlphaFoldDB" id="E6LDK2"/>
<evidence type="ECO:0000256" key="7">
    <source>
        <dbReference type="ARBA" id="ARBA00022729"/>
    </source>
</evidence>
<dbReference type="Pfam" id="PF00768">
    <property type="entry name" value="Peptidase_S11"/>
    <property type="match status" value="1"/>
</dbReference>
<keyword evidence="6" id="KW-0645">Protease</keyword>
<evidence type="ECO:0000256" key="12">
    <source>
        <dbReference type="ARBA" id="ARBA00034000"/>
    </source>
</evidence>
<evidence type="ECO:0000256" key="5">
    <source>
        <dbReference type="ARBA" id="ARBA00022645"/>
    </source>
</evidence>
<keyword evidence="9" id="KW-0133">Cell shape</keyword>
<dbReference type="InterPro" id="IPR018044">
    <property type="entry name" value="Peptidase_S11"/>
</dbReference>
<evidence type="ECO:0000256" key="8">
    <source>
        <dbReference type="ARBA" id="ARBA00022801"/>
    </source>
</evidence>
<evidence type="ECO:0000256" key="6">
    <source>
        <dbReference type="ARBA" id="ARBA00022670"/>
    </source>
</evidence>
<feature type="active site" description="Proton acceptor" evidence="13">
    <location>
        <position position="66"/>
    </location>
</feature>
<keyword evidence="19" id="KW-1185">Reference proteome</keyword>
<dbReference type="Gene3D" id="2.60.410.10">
    <property type="entry name" value="D-Ala-D-Ala carboxypeptidase, C-terminal domain"/>
    <property type="match status" value="1"/>
</dbReference>
<evidence type="ECO:0000256" key="16">
    <source>
        <dbReference type="SAM" id="SignalP"/>
    </source>
</evidence>
<dbReference type="Proteomes" id="UP000010296">
    <property type="component" value="Unassembled WGS sequence"/>
</dbReference>
<sequence length="423" mass="46035">MHKRIRIYLLLFCVIGSCVLAPVVQAQEETPLAIQAKAAIAIDSDTGKIFYEQDATTPLHIASTTKLLSMYIIYDQIRTGKLSMTDQVTISAETSALSQNWQLSNVLLYEGQSYSVKNLIEAGFLESANAAVMALAEKVAGSEATFVDLMRAQLTTWGITDGTIVTSTGLNNAFLGDNRYPGSGAEEENQLSAKDLAIVARHLLQDFPEVLQITSQSQLTFAEPTGENLELENTNQMLAGMAVATDGVDGLKTGTTDLAGACFVGTVKRGDTRLITVVLDVTDATGIARFTESARMMEWVYSQWQQQTINGETLTIPKRQTISVKDGEQLKVAVGLDNEVTVWVKKGMDATNITVTPTFTKTSVTAPVKRGKQVGTAVIRLTEDTLGYLDQTQQPKTTIVVQKSVSKANPFELGWRKVKNFFS</sequence>
<comment type="catalytic activity">
    <reaction evidence="12">
        <text>Preferential cleavage: (Ac)2-L-Lys-D-Ala-|-D-Ala. Also transpeptidation of peptidyl-alanyl moieties that are N-acyl substituents of D-alanine.</text>
        <dbReference type="EC" id="3.4.16.4"/>
    </reaction>
</comment>
<dbReference type="RefSeq" id="WP_007207463.1">
    <property type="nucleotide sequence ID" value="NZ_GL622241.1"/>
</dbReference>
<keyword evidence="10" id="KW-0573">Peptidoglycan synthesis</keyword>